<keyword evidence="4 5" id="KW-0143">Chaperone</keyword>
<dbReference type="SUPFAM" id="SSF50346">
    <property type="entry name" value="PRC-barrel domain"/>
    <property type="match status" value="1"/>
</dbReference>
<dbReference type="InterPro" id="IPR009000">
    <property type="entry name" value="Transl_B-barrel_sf"/>
</dbReference>
<proteinExistence type="inferred from homology"/>
<evidence type="ECO:0000256" key="3">
    <source>
        <dbReference type="ARBA" id="ARBA00022552"/>
    </source>
</evidence>
<dbReference type="InterPro" id="IPR011961">
    <property type="entry name" value="RimM"/>
</dbReference>
<comment type="caution">
    <text evidence="9">The sequence shown here is derived from an EMBL/GenBank/DDBJ whole genome shotgun (WGS) entry which is preliminary data.</text>
</comment>
<dbReference type="NCBIfam" id="TIGR02273">
    <property type="entry name" value="16S_RimM"/>
    <property type="match status" value="1"/>
</dbReference>
<dbReference type="PANTHER" id="PTHR33692:SF1">
    <property type="entry name" value="RIBOSOME MATURATION FACTOR RIMM"/>
    <property type="match status" value="1"/>
</dbReference>
<dbReference type="Proteomes" id="UP001595979">
    <property type="component" value="Unassembled WGS sequence"/>
</dbReference>
<comment type="subcellular location">
    <subcellularLocation>
        <location evidence="5">Cytoplasm</location>
    </subcellularLocation>
</comment>
<evidence type="ECO:0000256" key="6">
    <source>
        <dbReference type="SAM" id="MobiDB-lite"/>
    </source>
</evidence>
<comment type="domain">
    <text evidence="5">The PRC barrel domain binds ribosomal protein uS19.</text>
</comment>
<evidence type="ECO:0000256" key="4">
    <source>
        <dbReference type="ARBA" id="ARBA00023186"/>
    </source>
</evidence>
<dbReference type="InterPro" id="IPR011033">
    <property type="entry name" value="PRC_barrel-like_sf"/>
</dbReference>
<gene>
    <name evidence="5 9" type="primary">rimM</name>
    <name evidence="9" type="ORF">ACFPQ6_05855</name>
</gene>
<dbReference type="Gene3D" id="2.30.30.240">
    <property type="entry name" value="PRC-barrel domain"/>
    <property type="match status" value="1"/>
</dbReference>
<evidence type="ECO:0000313" key="9">
    <source>
        <dbReference type="EMBL" id="MFC5847830.1"/>
    </source>
</evidence>
<reference evidence="10" key="1">
    <citation type="journal article" date="2019" name="Int. J. Syst. Evol. Microbiol.">
        <title>The Global Catalogue of Microorganisms (GCM) 10K type strain sequencing project: providing services to taxonomists for standard genome sequencing and annotation.</title>
        <authorList>
            <consortium name="The Broad Institute Genomics Platform"/>
            <consortium name="The Broad Institute Genome Sequencing Center for Infectious Disease"/>
            <person name="Wu L."/>
            <person name="Ma J."/>
        </authorList>
    </citation>
    <scope>NUCLEOTIDE SEQUENCE [LARGE SCALE GENOMIC DNA]</scope>
    <source>
        <strain evidence="10">CGMCC 1.15053</strain>
    </source>
</reference>
<dbReference type="PANTHER" id="PTHR33692">
    <property type="entry name" value="RIBOSOME MATURATION FACTOR RIMM"/>
    <property type="match status" value="1"/>
</dbReference>
<comment type="similarity">
    <text evidence="5">Belongs to the RimM family.</text>
</comment>
<keyword evidence="1 5" id="KW-0963">Cytoplasm</keyword>
<keyword evidence="3 5" id="KW-0698">rRNA processing</keyword>
<comment type="function">
    <text evidence="5">An accessory protein needed during the final step in the assembly of 30S ribosomal subunit, possibly for assembly of the head region. Essential for efficient processing of 16S rRNA. May be needed both before and after RbfA during the maturation of 16S rRNA. It has affinity for free ribosomal 30S subunits but not for 70S ribosomes.</text>
</comment>
<keyword evidence="2 5" id="KW-0690">Ribosome biogenesis</keyword>
<accession>A0ABW1DHW3</accession>
<evidence type="ECO:0000256" key="1">
    <source>
        <dbReference type="ARBA" id="ARBA00022490"/>
    </source>
</evidence>
<protein>
    <recommendedName>
        <fullName evidence="5">Ribosome maturation factor RimM</fullName>
    </recommendedName>
</protein>
<organism evidence="9 10">
    <name type="scientific">Deinococcus petrolearius</name>
    <dbReference type="NCBI Taxonomy" id="1751295"/>
    <lineage>
        <taxon>Bacteria</taxon>
        <taxon>Thermotogati</taxon>
        <taxon>Deinococcota</taxon>
        <taxon>Deinococci</taxon>
        <taxon>Deinococcales</taxon>
        <taxon>Deinococcaceae</taxon>
        <taxon>Deinococcus</taxon>
    </lineage>
</organism>
<dbReference type="HAMAP" id="MF_00014">
    <property type="entry name" value="Ribosome_mat_RimM"/>
    <property type="match status" value="1"/>
</dbReference>
<feature type="domain" description="PRC-barrel" evidence="8">
    <location>
        <begin position="103"/>
        <end position="148"/>
    </location>
</feature>
<sequence>MSRPGSRAPGEGPADSTRLGWLLGPHGVQGGVKLYVLGDPEQVMDLERVYVAGRGWLRLRRTEALAPGVVLHLAGVTTREEAEVLRGAEVYAADAELPALEEGSYYYHDLRGLPLLGSGGERLGEVRDVFDGGHQDLLVVTHPGGEAFLPLQAPYVLVESESGRPARVRLAEDAPEGLLGDADEDTATAPEREA</sequence>
<dbReference type="InterPro" id="IPR027275">
    <property type="entry name" value="PRC-brl_dom"/>
</dbReference>
<evidence type="ECO:0000256" key="5">
    <source>
        <dbReference type="HAMAP-Rule" id="MF_00014"/>
    </source>
</evidence>
<name>A0ABW1DHW3_9DEIO</name>
<dbReference type="RefSeq" id="WP_380047299.1">
    <property type="nucleotide sequence ID" value="NZ_JBHSOH010000005.1"/>
</dbReference>
<evidence type="ECO:0000259" key="7">
    <source>
        <dbReference type="Pfam" id="PF01782"/>
    </source>
</evidence>
<evidence type="ECO:0000256" key="2">
    <source>
        <dbReference type="ARBA" id="ARBA00022517"/>
    </source>
</evidence>
<dbReference type="NCBIfam" id="NF010403">
    <property type="entry name" value="PRK13829.1"/>
    <property type="match status" value="1"/>
</dbReference>
<feature type="region of interest" description="Disordered" evidence="6">
    <location>
        <begin position="167"/>
        <end position="194"/>
    </location>
</feature>
<feature type="domain" description="RimM N-terminal" evidence="7">
    <location>
        <begin position="19"/>
        <end position="94"/>
    </location>
</feature>
<dbReference type="EMBL" id="JBHSOH010000005">
    <property type="protein sequence ID" value="MFC5847830.1"/>
    <property type="molecule type" value="Genomic_DNA"/>
</dbReference>
<dbReference type="SUPFAM" id="SSF50447">
    <property type="entry name" value="Translation proteins"/>
    <property type="match status" value="1"/>
</dbReference>
<keyword evidence="10" id="KW-1185">Reference proteome</keyword>
<dbReference type="Pfam" id="PF01782">
    <property type="entry name" value="RimM"/>
    <property type="match status" value="1"/>
</dbReference>
<dbReference type="InterPro" id="IPR036976">
    <property type="entry name" value="RimM_N_sf"/>
</dbReference>
<evidence type="ECO:0000313" key="10">
    <source>
        <dbReference type="Proteomes" id="UP001595979"/>
    </source>
</evidence>
<dbReference type="Gene3D" id="2.40.30.60">
    <property type="entry name" value="RimM"/>
    <property type="match status" value="1"/>
</dbReference>
<dbReference type="Pfam" id="PF05239">
    <property type="entry name" value="PRC"/>
    <property type="match status" value="1"/>
</dbReference>
<evidence type="ECO:0000259" key="8">
    <source>
        <dbReference type="Pfam" id="PF05239"/>
    </source>
</evidence>
<dbReference type="InterPro" id="IPR002676">
    <property type="entry name" value="RimM_N"/>
</dbReference>
<comment type="subunit">
    <text evidence="5">Binds ribosomal protein uS19.</text>
</comment>